<dbReference type="PANTHER" id="PTHR10039">
    <property type="entry name" value="AMELOGENIN"/>
    <property type="match status" value="1"/>
</dbReference>
<dbReference type="AlphaFoldDB" id="A0A0W0G7V8"/>
<dbReference type="Gene3D" id="3.40.50.300">
    <property type="entry name" value="P-loop containing nucleotide triphosphate hydrolases"/>
    <property type="match status" value="1"/>
</dbReference>
<dbReference type="Pfam" id="PF24883">
    <property type="entry name" value="NPHP3_N"/>
    <property type="match status" value="1"/>
</dbReference>
<proteinExistence type="predicted"/>
<dbReference type="SUPFAM" id="SSF52540">
    <property type="entry name" value="P-loop containing nucleoside triphosphate hydrolases"/>
    <property type="match status" value="1"/>
</dbReference>
<protein>
    <recommendedName>
        <fullName evidence="4">Nephrocystin 3-like N-terminal domain-containing protein</fullName>
    </recommendedName>
</protein>
<reference evidence="5 6" key="1">
    <citation type="submission" date="2015-12" db="EMBL/GenBank/DDBJ databases">
        <title>Draft genome sequence of Moniliophthora roreri, the causal agent of frosty pod rot of cacao.</title>
        <authorList>
            <person name="Aime M.C."/>
            <person name="Diaz-Valderrama J.R."/>
            <person name="Kijpornyongpan T."/>
            <person name="Phillips-Mora W."/>
        </authorList>
    </citation>
    <scope>NUCLEOTIDE SEQUENCE [LARGE SCALE GENOMIC DNA]</scope>
    <source>
        <strain evidence="5 6">MCA 2952</strain>
    </source>
</reference>
<evidence type="ECO:0000259" key="4">
    <source>
        <dbReference type="Pfam" id="PF24883"/>
    </source>
</evidence>
<dbReference type="InterPro" id="IPR056884">
    <property type="entry name" value="NPHP3-like_N"/>
</dbReference>
<sequence>MSFTGCSGFVINGRVVNRVEGDQITTIYNGVAGTHPGYGLRILAQNIALNALHDAEQGHLPPKCHPGTRVRILELMSDWIVDDSKAKKVYWLNGPVGVGKTAIAQTLADRFRETHLAATFFFSRTDPTRNNLRLFVATLAYQIATSTSLGPLVGSLINDVISRKQTIVHSALERQFELLIQQPCSMLDLTQWKNLPKTIVIDGLDECVDIPSQERLLLMFSSACAADPPLPFDIVICSRAELRIVDAFRHPPLSLICTETSVGKSFHSDRDIQIFFRSRFKEIWTRHHRTMCREPEDWPTDEVVRELIRRACGQFIYAKTVITYIDNFQSVPTVRLRAVLDSRAPKGKSLYPELDLLYRQVLQSCEDTEAVLRILFWIIHYESLANLDPDAGKLFIPTCWVIGQVLDVEPSMIRAHLFGLHSVLHVPGRSDHELVRILHASFTEFLRDPERSQQYCINSFSEASIHDLMAQCLLRRIASFLPKYRNAAINLQSSPSAPSFLQFKIPSLSYEEQEVFTRFTDWSEGPKYGYKFMEAFDSYAHENWPRHCMLALPSQDLISALNELDPYLYITLAVNGNRCGRHMHVYLPDTAEVALVWRQRLLHFACCLNNLRDVVSWANSLSKPLDQFIERCQALCRHFNIGFPLRTDTKAMDAMVVGLRLALSLLDTDVKALYEGTQKSFSPFSLEEFKLHLEELTAGSMSSSLSTPGIAPPGSYQVVILPSLRDECPGTEWSSHSLLASIRHVDIWQGHHQCLHYNLDPKDSGQVVERLSQLLQLDQISRQPHPMSVSDRYLDERYPDEKYPDDRYSKEEEEEKEREPENTFQVEWERMRERERGALKGEMEVWERANKRKIEAADRMIETVRAMIKTSERQIERKRKKARR</sequence>
<feature type="compositionally biased region" description="Basic and acidic residues" evidence="3">
    <location>
        <begin position="792"/>
        <end position="810"/>
    </location>
</feature>
<accession>A0A0W0G7V8</accession>
<keyword evidence="2" id="KW-0175">Coiled coil</keyword>
<evidence type="ECO:0000313" key="6">
    <source>
        <dbReference type="Proteomes" id="UP000054988"/>
    </source>
</evidence>
<dbReference type="InterPro" id="IPR027417">
    <property type="entry name" value="P-loop_NTPase"/>
</dbReference>
<organism evidence="5 6">
    <name type="scientific">Moniliophthora roreri</name>
    <name type="common">Frosty pod rot fungus</name>
    <name type="synonym">Monilia roreri</name>
    <dbReference type="NCBI Taxonomy" id="221103"/>
    <lineage>
        <taxon>Eukaryota</taxon>
        <taxon>Fungi</taxon>
        <taxon>Dikarya</taxon>
        <taxon>Basidiomycota</taxon>
        <taxon>Agaricomycotina</taxon>
        <taxon>Agaricomycetes</taxon>
        <taxon>Agaricomycetidae</taxon>
        <taxon>Agaricales</taxon>
        <taxon>Marasmiineae</taxon>
        <taxon>Marasmiaceae</taxon>
        <taxon>Moniliophthora</taxon>
    </lineage>
</organism>
<keyword evidence="1" id="KW-0677">Repeat</keyword>
<dbReference type="PANTHER" id="PTHR10039:SF17">
    <property type="entry name" value="FUNGAL STAND N-TERMINAL GOODBYE DOMAIN-CONTAINING PROTEIN-RELATED"/>
    <property type="match status" value="1"/>
</dbReference>
<dbReference type="Proteomes" id="UP000054988">
    <property type="component" value="Unassembled WGS sequence"/>
</dbReference>
<evidence type="ECO:0000313" key="5">
    <source>
        <dbReference type="EMBL" id="KTB44662.1"/>
    </source>
</evidence>
<evidence type="ECO:0000256" key="2">
    <source>
        <dbReference type="SAM" id="Coils"/>
    </source>
</evidence>
<evidence type="ECO:0000256" key="1">
    <source>
        <dbReference type="ARBA" id="ARBA00022737"/>
    </source>
</evidence>
<feature type="region of interest" description="Disordered" evidence="3">
    <location>
        <begin position="785"/>
        <end position="824"/>
    </location>
</feature>
<feature type="domain" description="Nephrocystin 3-like N-terminal" evidence="4">
    <location>
        <begin position="76"/>
        <end position="239"/>
    </location>
</feature>
<gene>
    <name evidence="5" type="ORF">WG66_2766</name>
</gene>
<name>A0A0W0G7V8_MONRR</name>
<feature type="coiled-coil region" evidence="2">
    <location>
        <begin position="854"/>
        <end position="881"/>
    </location>
</feature>
<evidence type="ECO:0000256" key="3">
    <source>
        <dbReference type="SAM" id="MobiDB-lite"/>
    </source>
</evidence>
<dbReference type="EMBL" id="LATX01000885">
    <property type="protein sequence ID" value="KTB44662.1"/>
    <property type="molecule type" value="Genomic_DNA"/>
</dbReference>
<dbReference type="eggNOG" id="ENOG502R15A">
    <property type="taxonomic scope" value="Eukaryota"/>
</dbReference>
<comment type="caution">
    <text evidence="5">The sequence shown here is derived from an EMBL/GenBank/DDBJ whole genome shotgun (WGS) entry which is preliminary data.</text>
</comment>